<evidence type="ECO:0000313" key="10">
    <source>
        <dbReference type="EMBL" id="MBO8446554.1"/>
    </source>
</evidence>
<evidence type="ECO:0000313" key="11">
    <source>
        <dbReference type="Proteomes" id="UP000823637"/>
    </source>
</evidence>
<evidence type="ECO:0000259" key="9">
    <source>
        <dbReference type="Pfam" id="PF12821"/>
    </source>
</evidence>
<reference evidence="10" key="1">
    <citation type="submission" date="2020-10" db="EMBL/GenBank/DDBJ databases">
        <authorList>
            <person name="Gilroy R."/>
        </authorList>
    </citation>
    <scope>NUCLEOTIDE SEQUENCE</scope>
    <source>
        <strain evidence="10">D3-1215</strain>
    </source>
</reference>
<evidence type="ECO:0000256" key="1">
    <source>
        <dbReference type="ARBA" id="ARBA00004651"/>
    </source>
</evidence>
<evidence type="ECO:0000256" key="6">
    <source>
        <dbReference type="ARBA" id="ARBA00023136"/>
    </source>
</evidence>
<organism evidence="10 11">
    <name type="scientific">Candidatus Enterocola intestinipullorum</name>
    <dbReference type="NCBI Taxonomy" id="2840783"/>
    <lineage>
        <taxon>Bacteria</taxon>
        <taxon>Pseudomonadati</taxon>
        <taxon>Bacteroidota</taxon>
        <taxon>Bacteroidia</taxon>
        <taxon>Bacteroidales</taxon>
        <taxon>Candidatus Enterocola</taxon>
    </lineage>
</organism>
<dbReference type="PANTHER" id="PTHR34390">
    <property type="entry name" value="UPF0442 PROTEIN YJJB-RELATED"/>
    <property type="match status" value="1"/>
</dbReference>
<keyword evidence="5 8" id="KW-1133">Transmembrane helix</keyword>
<keyword evidence="6 8" id="KW-0472">Membrane</keyword>
<dbReference type="Proteomes" id="UP000823637">
    <property type="component" value="Unassembled WGS sequence"/>
</dbReference>
<dbReference type="InterPro" id="IPR050539">
    <property type="entry name" value="ThrE_Dicarb/AminoAcid_Exp"/>
</dbReference>
<protein>
    <submittedName>
        <fullName evidence="10">Threonine/serine exporter family protein</fullName>
    </submittedName>
</protein>
<dbReference type="InterPro" id="IPR024528">
    <property type="entry name" value="ThrE_2"/>
</dbReference>
<dbReference type="PANTHER" id="PTHR34390:SF1">
    <property type="entry name" value="SUCCINATE TRANSPORTER SUBUNIT YJJB-RELATED"/>
    <property type="match status" value="1"/>
</dbReference>
<name>A0A9D9EF48_9BACT</name>
<sequence length="169" mass="18259">MEMFLTILEDMIFSALASMGFASISNTPRSAMKYCAITAAIGHCLRTILMESAGMHIIPASTIGAFAIALVAIPCAQWVKCPPESFSFPAMLPMIPGMYAYRTVQGLVLCLGANDQGTFLHYFYLMCYNGLTCTLIIAGLVVGVSMPNFIFKKLSFTSTKNGPGRSDDL</sequence>
<feature type="transmembrane region" description="Helical" evidence="8">
    <location>
        <begin position="122"/>
        <end position="144"/>
    </location>
</feature>
<dbReference type="AlphaFoldDB" id="A0A9D9EF48"/>
<evidence type="ECO:0000256" key="5">
    <source>
        <dbReference type="ARBA" id="ARBA00022989"/>
    </source>
</evidence>
<accession>A0A9D9EF48</accession>
<feature type="transmembrane region" description="Helical" evidence="8">
    <location>
        <begin position="7"/>
        <end position="25"/>
    </location>
</feature>
<keyword evidence="3" id="KW-0997">Cell inner membrane</keyword>
<evidence type="ECO:0000256" key="7">
    <source>
        <dbReference type="ARBA" id="ARBA00034125"/>
    </source>
</evidence>
<dbReference type="EMBL" id="JADIMR010000033">
    <property type="protein sequence ID" value="MBO8446554.1"/>
    <property type="molecule type" value="Genomic_DNA"/>
</dbReference>
<comment type="subcellular location">
    <subcellularLocation>
        <location evidence="1">Cell membrane</location>
        <topology evidence="1">Multi-pass membrane protein</topology>
    </subcellularLocation>
</comment>
<proteinExistence type="inferred from homology"/>
<gene>
    <name evidence="10" type="ORF">IAC32_02260</name>
</gene>
<comment type="similarity">
    <text evidence="7">Belongs to the ThrE exporter (TC 2.A.79) family.</text>
</comment>
<feature type="domain" description="Threonine/Serine exporter ThrE" evidence="9">
    <location>
        <begin position="10"/>
        <end position="150"/>
    </location>
</feature>
<evidence type="ECO:0000256" key="4">
    <source>
        <dbReference type="ARBA" id="ARBA00022692"/>
    </source>
</evidence>
<keyword evidence="4 8" id="KW-0812">Transmembrane</keyword>
<evidence type="ECO:0000256" key="2">
    <source>
        <dbReference type="ARBA" id="ARBA00022475"/>
    </source>
</evidence>
<evidence type="ECO:0000256" key="3">
    <source>
        <dbReference type="ARBA" id="ARBA00022519"/>
    </source>
</evidence>
<evidence type="ECO:0000256" key="8">
    <source>
        <dbReference type="SAM" id="Phobius"/>
    </source>
</evidence>
<reference evidence="10" key="2">
    <citation type="journal article" date="2021" name="PeerJ">
        <title>Extensive microbial diversity within the chicken gut microbiome revealed by metagenomics and culture.</title>
        <authorList>
            <person name="Gilroy R."/>
            <person name="Ravi A."/>
            <person name="Getino M."/>
            <person name="Pursley I."/>
            <person name="Horton D.L."/>
            <person name="Alikhan N.F."/>
            <person name="Baker D."/>
            <person name="Gharbi K."/>
            <person name="Hall N."/>
            <person name="Watson M."/>
            <person name="Adriaenssens E.M."/>
            <person name="Foster-Nyarko E."/>
            <person name="Jarju S."/>
            <person name="Secka A."/>
            <person name="Antonio M."/>
            <person name="Oren A."/>
            <person name="Chaudhuri R.R."/>
            <person name="La Ragione R."/>
            <person name="Hildebrand F."/>
            <person name="Pallen M.J."/>
        </authorList>
    </citation>
    <scope>NUCLEOTIDE SEQUENCE</scope>
    <source>
        <strain evidence="10">D3-1215</strain>
    </source>
</reference>
<dbReference type="GO" id="GO:0015744">
    <property type="term" value="P:succinate transport"/>
    <property type="evidence" value="ECO:0007669"/>
    <property type="project" value="TreeGrafter"/>
</dbReference>
<keyword evidence="2" id="KW-1003">Cell membrane</keyword>
<comment type="caution">
    <text evidence="10">The sequence shown here is derived from an EMBL/GenBank/DDBJ whole genome shotgun (WGS) entry which is preliminary data.</text>
</comment>
<dbReference type="Pfam" id="PF12821">
    <property type="entry name" value="ThrE_2"/>
    <property type="match status" value="1"/>
</dbReference>
<feature type="transmembrane region" description="Helical" evidence="8">
    <location>
        <begin position="56"/>
        <end position="79"/>
    </location>
</feature>
<dbReference type="GO" id="GO:0005886">
    <property type="term" value="C:plasma membrane"/>
    <property type="evidence" value="ECO:0007669"/>
    <property type="project" value="UniProtKB-SubCell"/>
</dbReference>